<dbReference type="KEGG" id="pbor:BSF38_04774"/>
<dbReference type="STRING" id="1387353.BSF38_04774"/>
<name>A0A1U7CW81_9BACT</name>
<dbReference type="EMBL" id="CP019082">
    <property type="protein sequence ID" value="APW63210.1"/>
    <property type="molecule type" value="Genomic_DNA"/>
</dbReference>
<accession>A0A1U7CW81</accession>
<evidence type="ECO:0008006" key="3">
    <source>
        <dbReference type="Google" id="ProtNLM"/>
    </source>
</evidence>
<gene>
    <name evidence="1" type="ORF">BSF38_04774</name>
</gene>
<organism evidence="1 2">
    <name type="scientific">Paludisphaera borealis</name>
    <dbReference type="NCBI Taxonomy" id="1387353"/>
    <lineage>
        <taxon>Bacteria</taxon>
        <taxon>Pseudomonadati</taxon>
        <taxon>Planctomycetota</taxon>
        <taxon>Planctomycetia</taxon>
        <taxon>Isosphaerales</taxon>
        <taxon>Isosphaeraceae</taxon>
        <taxon>Paludisphaera</taxon>
    </lineage>
</organism>
<evidence type="ECO:0000313" key="1">
    <source>
        <dbReference type="EMBL" id="APW63210.1"/>
    </source>
</evidence>
<dbReference type="Proteomes" id="UP000186309">
    <property type="component" value="Chromosome"/>
</dbReference>
<dbReference type="AlphaFoldDB" id="A0A1U7CW81"/>
<protein>
    <recommendedName>
        <fullName evidence="3">AbiEi antitoxin C-terminal domain-containing protein</fullName>
    </recommendedName>
</protein>
<proteinExistence type="predicted"/>
<reference evidence="2" key="1">
    <citation type="submission" date="2016-12" db="EMBL/GenBank/DDBJ databases">
        <title>Comparative genomics of four Isosphaeraceae planctomycetes: a common pool of plasmids and glycoside hydrolase genes.</title>
        <authorList>
            <person name="Ivanova A."/>
        </authorList>
    </citation>
    <scope>NUCLEOTIDE SEQUENCE [LARGE SCALE GENOMIC DNA]</scope>
    <source>
        <strain evidence="2">PX4</strain>
    </source>
</reference>
<keyword evidence="2" id="KW-1185">Reference proteome</keyword>
<evidence type="ECO:0000313" key="2">
    <source>
        <dbReference type="Proteomes" id="UP000186309"/>
    </source>
</evidence>
<sequence>MTASGIDPRSSDRLLAWLSARGRVSAPTADRACLAIADRFDLNLGSDRSPTHRYLNPLRRLGHVEAVRGGFAVVPTTFCWSCRAERGVFLGGRDGVLLAELSRRLGPAFVASVSDHPWPATWRGHGRSETVEASIEGLGVAVVHEPGMKLLASLPTLEDAIATWTDAGRISGLTQWEVAEVHGRGRWSPTDGMGVENGLIRPSGKGRRIWRIVRDGVGRFLDSPEKRAVAWWAELARTVQPNLGLDRKADRLLLPASRLPPPLMVERPLFWASGSPPSCDSTKRHSYEAIDPGRAGEVARILGLSLEDAS</sequence>